<evidence type="ECO:0000259" key="18">
    <source>
        <dbReference type="PROSITE" id="PS51747"/>
    </source>
</evidence>
<name>A9WR69_RENSM</name>
<evidence type="ECO:0000256" key="11">
    <source>
        <dbReference type="ARBA" id="ARBA00023268"/>
    </source>
</evidence>
<evidence type="ECO:0000256" key="16">
    <source>
        <dbReference type="PIRSR" id="PIRSR006769-2"/>
    </source>
</evidence>
<feature type="binding site" evidence="16">
    <location>
        <position position="206"/>
    </location>
    <ligand>
        <name>substrate</name>
    </ligand>
</feature>
<feature type="binding site" evidence="16">
    <location>
        <position position="203"/>
    </location>
    <ligand>
        <name>substrate</name>
    </ligand>
</feature>
<dbReference type="PANTHER" id="PTHR38011:SF7">
    <property type="entry name" value="2,5-DIAMINO-6-RIBOSYLAMINO-4(3H)-PYRIMIDINONE 5'-PHOSPHATE REDUCTASE"/>
    <property type="match status" value="1"/>
</dbReference>
<dbReference type="PROSITE" id="PS00903">
    <property type="entry name" value="CYT_DCMP_DEAMINASES_1"/>
    <property type="match status" value="1"/>
</dbReference>
<dbReference type="PANTHER" id="PTHR38011">
    <property type="entry name" value="DIHYDROFOLATE REDUCTASE FAMILY PROTEIN (AFU_ORTHOLOGUE AFUA_8G06820)"/>
    <property type="match status" value="1"/>
</dbReference>
<evidence type="ECO:0000256" key="10">
    <source>
        <dbReference type="ARBA" id="ARBA00023002"/>
    </source>
</evidence>
<dbReference type="InterPro" id="IPR016192">
    <property type="entry name" value="APOBEC/CMP_deaminase_Zn-bd"/>
</dbReference>
<evidence type="ECO:0000256" key="3">
    <source>
        <dbReference type="ARBA" id="ARBA00004910"/>
    </source>
</evidence>
<comment type="cofactor">
    <cofactor evidence="14 17">
        <name>Zn(2+)</name>
        <dbReference type="ChEBI" id="CHEBI:29105"/>
    </cofactor>
    <text evidence="14 17">Binds 1 zinc ion.</text>
</comment>
<dbReference type="SUPFAM" id="SSF53927">
    <property type="entry name" value="Cytidine deaminase-like"/>
    <property type="match status" value="1"/>
</dbReference>
<protein>
    <recommendedName>
        <fullName evidence="14">Riboflavin biosynthesis protein RibD</fullName>
    </recommendedName>
    <domain>
        <recommendedName>
            <fullName evidence="14">Diaminohydroxyphosphoribosylaminopyrimidine deaminase</fullName>
            <shortName evidence="14">DRAP deaminase</shortName>
            <ecNumber evidence="14">3.5.4.26</ecNumber>
        </recommendedName>
        <alternativeName>
            <fullName evidence="14">Riboflavin-specific deaminase</fullName>
        </alternativeName>
    </domain>
    <domain>
        <recommendedName>
            <fullName evidence="14">5-amino-6-(5-phosphoribosylamino)uracil reductase</fullName>
            <ecNumber evidence="14">1.1.1.193</ecNumber>
        </recommendedName>
        <alternativeName>
            <fullName evidence="14">HTP reductase</fullName>
        </alternativeName>
    </domain>
</protein>
<feature type="binding site" evidence="16">
    <location>
        <begin position="267"/>
        <end position="273"/>
    </location>
    <ligand>
        <name>NADP(+)</name>
        <dbReference type="ChEBI" id="CHEBI:58349"/>
    </ligand>
</feature>
<feature type="binding site" evidence="16">
    <location>
        <position position="167"/>
    </location>
    <ligand>
        <name>substrate</name>
    </ligand>
</feature>
<keyword evidence="9 14" id="KW-0521">NADP</keyword>
<feature type="binding site" evidence="16">
    <location>
        <position position="265"/>
    </location>
    <ligand>
        <name>substrate</name>
    </ligand>
</feature>
<evidence type="ECO:0000256" key="13">
    <source>
        <dbReference type="ARBA" id="ARBA00049886"/>
    </source>
</evidence>
<feature type="binding site" evidence="16">
    <location>
        <position position="199"/>
    </location>
    <ligand>
        <name>NADP(+)</name>
        <dbReference type="ChEBI" id="CHEBI:58349"/>
    </ligand>
</feature>
<evidence type="ECO:0000313" key="20">
    <source>
        <dbReference type="Proteomes" id="UP000002007"/>
    </source>
</evidence>
<keyword evidence="20" id="KW-1185">Reference proteome</keyword>
<proteinExistence type="inferred from homology"/>
<dbReference type="AlphaFoldDB" id="A9WR69"/>
<dbReference type="Pfam" id="PF00383">
    <property type="entry name" value="dCMP_cyt_deam_1"/>
    <property type="match status" value="1"/>
</dbReference>
<dbReference type="UniPathway" id="UPA00275">
    <property type="reaction ID" value="UER00401"/>
</dbReference>
<reference evidence="20" key="1">
    <citation type="journal article" date="2008" name="J. Bacteriol.">
        <title>Genome sequence of the fish pathogen Renibacterium salmoninarum suggests reductive evolution away from an environmental Arthrobacter ancestor.</title>
        <authorList>
            <person name="Wiens G.D."/>
            <person name="Rockey D.D."/>
            <person name="Wu Z."/>
            <person name="Chang J."/>
            <person name="Levy R."/>
            <person name="Crane S."/>
            <person name="Chen D.S."/>
            <person name="Capri G.R."/>
            <person name="Burnett J.R."/>
            <person name="Sudheesh P.S."/>
            <person name="Schipma M.J."/>
            <person name="Burd H."/>
            <person name="Bhattacharyya A."/>
            <person name="Rhodes L.D."/>
            <person name="Kaul R."/>
            <person name="Strom M.S."/>
        </authorList>
    </citation>
    <scope>NUCLEOTIDE SEQUENCE [LARGE SCALE GENOMIC DNA]</scope>
    <source>
        <strain evidence="20">ATCC 33209 / DSM 20767 / JCM 11484 / NBRC 15589 / NCIMB 2235</strain>
    </source>
</reference>
<dbReference type="Proteomes" id="UP000002007">
    <property type="component" value="Chromosome"/>
</dbReference>
<dbReference type="eggNOG" id="COG0117">
    <property type="taxonomic scope" value="Bacteria"/>
</dbReference>
<evidence type="ECO:0000256" key="8">
    <source>
        <dbReference type="ARBA" id="ARBA00022833"/>
    </source>
</evidence>
<comment type="function">
    <text evidence="1 14">Converts 2,5-diamino-6-(ribosylamino)-4(3h)-pyrimidinone 5'-phosphate into 5-amino-6-(ribosylamino)-2,4(1h,3h)-pyrimidinedione 5'-phosphate.</text>
</comment>
<keyword evidence="7 14" id="KW-0479">Metal-binding</keyword>
<keyword evidence="11" id="KW-0511">Multifunctional enzyme</keyword>
<dbReference type="KEGG" id="rsa:RSal33209_2348"/>
<feature type="binding site" evidence="16">
    <location>
        <position position="169"/>
    </location>
    <ligand>
        <name>NADP(+)</name>
        <dbReference type="ChEBI" id="CHEBI:58349"/>
    </ligand>
</feature>
<dbReference type="Pfam" id="PF01872">
    <property type="entry name" value="RibD_C"/>
    <property type="match status" value="1"/>
</dbReference>
<dbReference type="NCBIfam" id="TIGR00326">
    <property type="entry name" value="eubact_ribD"/>
    <property type="match status" value="1"/>
</dbReference>
<keyword evidence="10 14" id="KW-0560">Oxidoreductase</keyword>
<dbReference type="EC" id="3.5.4.26" evidence="14"/>
<dbReference type="SUPFAM" id="SSF53597">
    <property type="entry name" value="Dihydrofolate reductase-like"/>
    <property type="match status" value="1"/>
</dbReference>
<dbReference type="GO" id="GO:0008703">
    <property type="term" value="F:5-amino-6-(5-phosphoribosylamino)uracil reductase activity"/>
    <property type="evidence" value="ECO:0007669"/>
    <property type="project" value="UniProtKB-EC"/>
</dbReference>
<accession>A9WR69</accession>
<evidence type="ECO:0000256" key="6">
    <source>
        <dbReference type="ARBA" id="ARBA00022619"/>
    </source>
</evidence>
<evidence type="ECO:0000256" key="14">
    <source>
        <dbReference type="PIRNR" id="PIRNR006769"/>
    </source>
</evidence>
<dbReference type="InterPro" id="IPR004794">
    <property type="entry name" value="Eubact_RibD"/>
</dbReference>
<comment type="catalytic activity">
    <reaction evidence="13 14">
        <text>2,5-diamino-6-hydroxy-4-(5-phosphoribosylamino)-pyrimidine + H2O + H(+) = 5-amino-6-(5-phospho-D-ribosylamino)uracil + NH4(+)</text>
        <dbReference type="Rhea" id="RHEA:21868"/>
        <dbReference type="ChEBI" id="CHEBI:15377"/>
        <dbReference type="ChEBI" id="CHEBI:15378"/>
        <dbReference type="ChEBI" id="CHEBI:28938"/>
        <dbReference type="ChEBI" id="CHEBI:58453"/>
        <dbReference type="ChEBI" id="CHEBI:58614"/>
        <dbReference type="EC" id="3.5.4.26"/>
    </reaction>
</comment>
<evidence type="ECO:0000256" key="7">
    <source>
        <dbReference type="ARBA" id="ARBA00022723"/>
    </source>
</evidence>
<dbReference type="EC" id="1.1.1.193" evidence="14"/>
<keyword evidence="6 14" id="KW-0686">Riboflavin biosynthesis</keyword>
<feature type="binding site" evidence="16">
    <location>
        <position position="183"/>
    </location>
    <ligand>
        <name>substrate</name>
    </ligand>
</feature>
<dbReference type="GO" id="GO:0009231">
    <property type="term" value="P:riboflavin biosynthetic process"/>
    <property type="evidence" value="ECO:0007669"/>
    <property type="project" value="UniProtKB-UniPathway"/>
</dbReference>
<comment type="catalytic activity">
    <reaction evidence="12 14">
        <text>5-amino-6-(5-phospho-D-ribitylamino)uracil + NADP(+) = 5-amino-6-(5-phospho-D-ribosylamino)uracil + NADPH + H(+)</text>
        <dbReference type="Rhea" id="RHEA:17845"/>
        <dbReference type="ChEBI" id="CHEBI:15378"/>
        <dbReference type="ChEBI" id="CHEBI:57783"/>
        <dbReference type="ChEBI" id="CHEBI:58349"/>
        <dbReference type="ChEBI" id="CHEBI:58421"/>
        <dbReference type="ChEBI" id="CHEBI:58453"/>
        <dbReference type="EC" id="1.1.1.193"/>
    </reaction>
</comment>
<comment type="similarity">
    <text evidence="4 14">In the N-terminal section; belongs to the cytidine and deoxycytidylate deaminase family.</text>
</comment>
<dbReference type="InterPro" id="IPR050765">
    <property type="entry name" value="Riboflavin_Biosynth_HTPR"/>
</dbReference>
<evidence type="ECO:0000313" key="19">
    <source>
        <dbReference type="EMBL" id="ABY24078.1"/>
    </source>
</evidence>
<organism evidence="19 20">
    <name type="scientific">Renibacterium salmoninarum (strain ATCC 33209 / DSM 20767 / JCM 11484 / NBRC 15589 / NCIMB 2235)</name>
    <dbReference type="NCBI Taxonomy" id="288705"/>
    <lineage>
        <taxon>Bacteria</taxon>
        <taxon>Bacillati</taxon>
        <taxon>Actinomycetota</taxon>
        <taxon>Actinomycetes</taxon>
        <taxon>Micrococcales</taxon>
        <taxon>Micrococcaceae</taxon>
        <taxon>Renibacterium</taxon>
    </lineage>
</organism>
<evidence type="ECO:0000256" key="12">
    <source>
        <dbReference type="ARBA" id="ARBA00049861"/>
    </source>
</evidence>
<dbReference type="PIRSF" id="PIRSF006769">
    <property type="entry name" value="RibD"/>
    <property type="match status" value="1"/>
</dbReference>
<keyword evidence="14 19" id="KW-0378">Hydrolase</keyword>
<dbReference type="Gene3D" id="3.40.430.10">
    <property type="entry name" value="Dihydrofolate Reductase, subunit A"/>
    <property type="match status" value="1"/>
</dbReference>
<evidence type="ECO:0000256" key="5">
    <source>
        <dbReference type="ARBA" id="ARBA00007417"/>
    </source>
</evidence>
<evidence type="ECO:0000256" key="1">
    <source>
        <dbReference type="ARBA" id="ARBA00002151"/>
    </source>
</evidence>
<dbReference type="GO" id="GO:0008835">
    <property type="term" value="F:diaminohydroxyphosphoribosylaminopyrimidine deaminase activity"/>
    <property type="evidence" value="ECO:0007669"/>
    <property type="project" value="UniProtKB-EC"/>
</dbReference>
<feature type="binding site" evidence="16">
    <location>
        <position position="195"/>
    </location>
    <ligand>
        <name>NADP(+)</name>
        <dbReference type="ChEBI" id="CHEBI:58349"/>
    </ligand>
</feature>
<sequence length="369" mass="38300">MNHDEAMDLALATAIKGIRGANPLVGAVILGADGELLAAGHHAGAGTPHAEALALAQLEPSQSAGATLVCTLEPCSHVGRTPACSQAIIDAGITTVVYAADDPDQNAAGGAARLRAAGITVISDVRAAEGHELNRRWFAAVRDSRPYTSVHIMQTIDGRIAAVDGSSQWISCPESLAAKHARRTRAHAMLVGTGTILADNPRLTARDPDGQLFARQPLRVALGNREVPADAAIRGDGRWLQVKDHDALKAGRTLRAQGVDHLIVEGGAQVTAAFLRADLVDELIVSIAPTVLGSGITAIGDIGVLTLADARHFGWDPAAVPIRHGSDLTLTFIPGPATETEAETATEAKVAVEPNLTVQTGSAEPKMEI</sequence>
<dbReference type="CDD" id="cd01284">
    <property type="entry name" value="Riboflavin_deaminase-reductase"/>
    <property type="match status" value="1"/>
</dbReference>
<evidence type="ECO:0000256" key="15">
    <source>
        <dbReference type="PIRSR" id="PIRSR006769-1"/>
    </source>
</evidence>
<dbReference type="PROSITE" id="PS51747">
    <property type="entry name" value="CYT_DCMP_DEAMINASES_2"/>
    <property type="match status" value="1"/>
</dbReference>
<dbReference type="InterPro" id="IPR002734">
    <property type="entry name" value="RibDG_C"/>
</dbReference>
<evidence type="ECO:0000256" key="4">
    <source>
        <dbReference type="ARBA" id="ARBA00005259"/>
    </source>
</evidence>
<feature type="binding site" evidence="17">
    <location>
        <position position="75"/>
    </location>
    <ligand>
        <name>Zn(2+)</name>
        <dbReference type="ChEBI" id="CHEBI:29105"/>
        <note>catalytic</note>
    </ligand>
</feature>
<comment type="pathway">
    <text evidence="3 14">Cofactor biosynthesis; riboflavin biosynthesis; 5-amino-6-(D-ribitylamino)uracil from GTP: step 3/4.</text>
</comment>
<comment type="pathway">
    <text evidence="2 14">Cofactor biosynthesis; riboflavin biosynthesis; 5-amino-6-(D-ribitylamino)uracil from GTP: step 2/4.</text>
</comment>
<dbReference type="Gene3D" id="3.40.140.10">
    <property type="entry name" value="Cytidine Deaminase, domain 2"/>
    <property type="match status" value="1"/>
</dbReference>
<gene>
    <name evidence="19" type="primary">ribD</name>
    <name evidence="19" type="ordered locus">RSal33209_2348</name>
</gene>
<keyword evidence="8 14" id="KW-0862">Zinc</keyword>
<dbReference type="HOGENOM" id="CLU_036590_1_0_11"/>
<dbReference type="GO" id="GO:0008270">
    <property type="term" value="F:zinc ion binding"/>
    <property type="evidence" value="ECO:0007669"/>
    <property type="project" value="InterPro"/>
</dbReference>
<evidence type="ECO:0000256" key="17">
    <source>
        <dbReference type="PIRSR" id="PIRSR006769-3"/>
    </source>
</evidence>
<evidence type="ECO:0000256" key="9">
    <source>
        <dbReference type="ARBA" id="ARBA00022857"/>
    </source>
</evidence>
<evidence type="ECO:0000256" key="2">
    <source>
        <dbReference type="ARBA" id="ARBA00004882"/>
    </source>
</evidence>
<dbReference type="STRING" id="288705.RSal33209_2348"/>
<dbReference type="RefSeq" id="WP_012245741.1">
    <property type="nucleotide sequence ID" value="NC_010168.1"/>
</dbReference>
<feature type="active site" description="Proton donor" evidence="15">
    <location>
        <position position="51"/>
    </location>
</feature>
<feature type="binding site" evidence="17">
    <location>
        <position position="49"/>
    </location>
    <ligand>
        <name>Zn(2+)</name>
        <dbReference type="ChEBI" id="CHEBI:29105"/>
        <note>catalytic</note>
    </ligand>
</feature>
<dbReference type="InterPro" id="IPR016193">
    <property type="entry name" value="Cytidine_deaminase-like"/>
</dbReference>
<dbReference type="InterPro" id="IPR024072">
    <property type="entry name" value="DHFR-like_dom_sf"/>
</dbReference>
<feature type="binding site" evidence="17">
    <location>
        <position position="84"/>
    </location>
    <ligand>
        <name>Zn(2+)</name>
        <dbReference type="ChEBI" id="CHEBI:29105"/>
        <note>catalytic</note>
    </ligand>
</feature>
<dbReference type="InterPro" id="IPR002125">
    <property type="entry name" value="CMP_dCMP_dom"/>
</dbReference>
<comment type="similarity">
    <text evidence="5 14">In the C-terminal section; belongs to the HTP reductase family.</text>
</comment>
<feature type="domain" description="CMP/dCMP-type deaminase" evidence="18">
    <location>
        <begin position="1"/>
        <end position="122"/>
    </location>
</feature>
<dbReference type="eggNOG" id="COG1985">
    <property type="taxonomic scope" value="Bacteria"/>
</dbReference>
<dbReference type="EMBL" id="CP000910">
    <property type="protein sequence ID" value="ABY24078.1"/>
    <property type="molecule type" value="Genomic_DNA"/>
</dbReference>